<protein>
    <submittedName>
        <fullName evidence="2">Uncharacterized protein</fullName>
    </submittedName>
</protein>
<evidence type="ECO:0000313" key="3">
    <source>
        <dbReference type="Proteomes" id="UP000003653"/>
    </source>
</evidence>
<organism evidence="2 3">
    <name type="scientific">Mycobacterium parascrofulaceum ATCC BAA-614</name>
    <dbReference type="NCBI Taxonomy" id="525368"/>
    <lineage>
        <taxon>Bacteria</taxon>
        <taxon>Bacillati</taxon>
        <taxon>Actinomycetota</taxon>
        <taxon>Actinomycetes</taxon>
        <taxon>Mycobacteriales</taxon>
        <taxon>Mycobacteriaceae</taxon>
        <taxon>Mycobacterium</taxon>
        <taxon>Mycobacterium simiae complex</taxon>
    </lineage>
</organism>
<dbReference type="EMBL" id="ADNV01000072">
    <property type="protein sequence ID" value="EFG79421.1"/>
    <property type="molecule type" value="Genomic_DNA"/>
</dbReference>
<name>D5P3D6_9MYCO</name>
<feature type="compositionally biased region" description="Low complexity" evidence="1">
    <location>
        <begin position="41"/>
        <end position="51"/>
    </location>
</feature>
<feature type="region of interest" description="Disordered" evidence="1">
    <location>
        <begin position="1"/>
        <end position="51"/>
    </location>
</feature>
<evidence type="ECO:0000313" key="2">
    <source>
        <dbReference type="EMBL" id="EFG79421.1"/>
    </source>
</evidence>
<evidence type="ECO:0000256" key="1">
    <source>
        <dbReference type="SAM" id="MobiDB-lite"/>
    </source>
</evidence>
<keyword evidence="3" id="KW-1185">Reference proteome</keyword>
<sequence length="51" mass="5403">MSCRHNRRGPFPVTGRCDDVVPATGHASHPAEWPDPGGPGPARDPGLGIRF</sequence>
<comment type="caution">
    <text evidence="2">The sequence shown here is derived from an EMBL/GenBank/DDBJ whole genome shotgun (WGS) entry which is preliminary data.</text>
</comment>
<dbReference type="HOGENOM" id="CLU_3101130_0_0_11"/>
<proteinExistence type="predicted"/>
<dbReference type="AlphaFoldDB" id="D5P3D6"/>
<dbReference type="Proteomes" id="UP000003653">
    <property type="component" value="Unassembled WGS sequence"/>
</dbReference>
<accession>D5P3D6</accession>
<gene>
    <name evidence="2" type="ORF">HMPREF0591_0680</name>
</gene>
<reference evidence="2 3" key="1">
    <citation type="submission" date="2010-04" db="EMBL/GenBank/DDBJ databases">
        <authorList>
            <person name="Muzny D."/>
            <person name="Qin X."/>
            <person name="Deng J."/>
            <person name="Jiang H."/>
            <person name="Liu Y."/>
            <person name="Qu J."/>
            <person name="Song X.-Z."/>
            <person name="Zhang L."/>
            <person name="Thornton R."/>
            <person name="Coyle M."/>
            <person name="Francisco L."/>
            <person name="Jackson L."/>
            <person name="Javaid M."/>
            <person name="Korchina V."/>
            <person name="Kovar C."/>
            <person name="Mata R."/>
            <person name="Mathew T."/>
            <person name="Ngo R."/>
            <person name="Nguyen L."/>
            <person name="Nguyen N."/>
            <person name="Okwuonu G."/>
            <person name="Ongeri F."/>
            <person name="Pham C."/>
            <person name="Simmons D."/>
            <person name="Wilczek-Boney K."/>
            <person name="Hale W."/>
            <person name="Jakkamsetti A."/>
            <person name="Pham P."/>
            <person name="Ruth R."/>
            <person name="San Lucas F."/>
            <person name="Warren J."/>
            <person name="Zhang J."/>
            <person name="Zhao Z."/>
            <person name="Zhou C."/>
            <person name="Zhu D."/>
            <person name="Lee S."/>
            <person name="Bess C."/>
            <person name="Blankenburg K."/>
            <person name="Forbes L."/>
            <person name="Fu Q."/>
            <person name="Gubbala S."/>
            <person name="Hirani K."/>
            <person name="Jayaseelan J.C."/>
            <person name="Lara F."/>
            <person name="Munidasa M."/>
            <person name="Palculict T."/>
            <person name="Patil S."/>
            <person name="Pu L.-L."/>
            <person name="Saada N."/>
            <person name="Tang L."/>
            <person name="Weissenberger G."/>
            <person name="Zhu Y."/>
            <person name="Hemphill L."/>
            <person name="Shang Y."/>
            <person name="Youmans B."/>
            <person name="Ayvaz T."/>
            <person name="Ross M."/>
            <person name="Santibanez J."/>
            <person name="Aqrawi P."/>
            <person name="Gross S."/>
            <person name="Joshi V."/>
            <person name="Fowler G."/>
            <person name="Nazareth L."/>
            <person name="Reid J."/>
            <person name="Worley K."/>
            <person name="Petrosino J."/>
            <person name="Highlander S."/>
            <person name="Gibbs R."/>
        </authorList>
    </citation>
    <scope>NUCLEOTIDE SEQUENCE [LARGE SCALE GENOMIC DNA]</scope>
    <source>
        <strain evidence="2 3">ATCC BAA-614</strain>
    </source>
</reference>